<dbReference type="GO" id="GO:0009245">
    <property type="term" value="P:lipid A biosynthetic process"/>
    <property type="evidence" value="ECO:0007669"/>
    <property type="project" value="UniProtKB-UniRule"/>
</dbReference>
<keyword evidence="6 11" id="KW-0328">Glycosyltransferase</keyword>
<dbReference type="Proteomes" id="UP000008139">
    <property type="component" value="Chromosome"/>
</dbReference>
<dbReference type="eggNOG" id="COG0763">
    <property type="taxonomic scope" value="Bacteria"/>
</dbReference>
<dbReference type="InterPro" id="IPR003835">
    <property type="entry name" value="Glyco_trans_19"/>
</dbReference>
<dbReference type="KEGG" id="hmr:Hipma_1296"/>
<evidence type="ECO:0000256" key="7">
    <source>
        <dbReference type="ARBA" id="ARBA00022679"/>
    </source>
</evidence>
<protein>
    <recommendedName>
        <fullName evidence="3 10">Lipid-A-disaccharide synthase</fullName>
        <ecNumber evidence="2 10">2.4.1.182</ecNumber>
    </recommendedName>
</protein>
<comment type="function">
    <text evidence="1">Condensation of UDP-2,3-diacylglucosamine and 2,3-diacylglucosamine-1-phosphate to form lipid A disaccharide, a precursor of lipid A, a phosphorylated glycolipid that anchors the lipopolysaccharide to the outer membrane of the cell.</text>
</comment>
<evidence type="ECO:0000256" key="2">
    <source>
        <dbReference type="ARBA" id="ARBA00012687"/>
    </source>
</evidence>
<gene>
    <name evidence="11" type="ordered locus">Hipma_1296</name>
</gene>
<evidence type="ECO:0000313" key="11">
    <source>
        <dbReference type="EMBL" id="AEA34254.1"/>
    </source>
</evidence>
<dbReference type="OrthoDB" id="9801642at2"/>
<dbReference type="GO" id="GO:0008915">
    <property type="term" value="F:lipid-A-disaccharide synthase activity"/>
    <property type="evidence" value="ECO:0007669"/>
    <property type="project" value="UniProtKB-UniRule"/>
</dbReference>
<reference evidence="11 12" key="1">
    <citation type="journal article" date="2011" name="Stand. Genomic Sci.">
        <title>Complete genome sequence of the thermophilic sulfur-reducer Hippea maritima type strain (MH(2)).</title>
        <authorList>
            <person name="Huntemann M."/>
            <person name="Lu M."/>
            <person name="Nolan M."/>
            <person name="Lapidus A."/>
            <person name="Lucas S."/>
            <person name="Hammon N."/>
            <person name="Deshpande S."/>
            <person name="Cheng J.F."/>
            <person name="Tapia R."/>
            <person name="Han C."/>
            <person name="Goodwin L."/>
            <person name="Pitluck S."/>
            <person name="Liolios K."/>
            <person name="Pagani I."/>
            <person name="Ivanova N."/>
            <person name="Ovchinikova G."/>
            <person name="Pati A."/>
            <person name="Chen A."/>
            <person name="Palaniappan K."/>
            <person name="Land M."/>
            <person name="Hauser L."/>
            <person name="Jeffries C.D."/>
            <person name="Detter J.C."/>
            <person name="Brambilla E.M."/>
            <person name="Rohde M."/>
            <person name="Spring S."/>
            <person name="Goker M."/>
            <person name="Woyke T."/>
            <person name="Bristow J."/>
            <person name="Eisen J.A."/>
            <person name="Markowitz V."/>
            <person name="Hugenholtz P."/>
            <person name="Kyrpides N.C."/>
            <person name="Klenk H.P."/>
            <person name="Mavromatis K."/>
        </authorList>
    </citation>
    <scope>NUCLEOTIDE SEQUENCE [LARGE SCALE GENOMIC DNA]</scope>
    <source>
        <strain evidence="12">ATCC 700847 / DSM 10411 / MH2</strain>
    </source>
</reference>
<sequence length="363" mass="42244">MNVLIITGERSAENYASLLVDELNKLGSFNFFSICSDILDKKTTKIGDYRDISIIGAREAFGILKKAINLLGKAKKTIKEKNIELVILLDFPEFNLKIARFAKKNKAKVVYYITPQVWAWRRYRIKKLNQYTNLTLPILPFERLFFKSNGLKNAKFFGHPIVDILHNRVGIHKKENIILLMPGSRKSEIEFNYKPMFEAAKLIHEKYPHFDFVWIFPQHLSMTLANKLKKGYDFIKIKHNPYKFMDKAFYGILKSGTTTLEASLFGLPMTVVYRLSKLSYRMGKILIKNIKYISLPNLILNREVVKELIEDEATAESIFEDFERIHLNAQIRKNMRSELLSLWQILGDYPITPKIAKEIAKLT</sequence>
<dbReference type="GO" id="GO:0016020">
    <property type="term" value="C:membrane"/>
    <property type="evidence" value="ECO:0007669"/>
    <property type="project" value="GOC"/>
</dbReference>
<name>F2LXE0_HIPMA</name>
<dbReference type="RefSeq" id="WP_013682286.1">
    <property type="nucleotide sequence ID" value="NC_015318.1"/>
</dbReference>
<dbReference type="AlphaFoldDB" id="F2LXE0"/>
<dbReference type="EMBL" id="CP002606">
    <property type="protein sequence ID" value="AEA34254.1"/>
    <property type="molecule type" value="Genomic_DNA"/>
</dbReference>
<evidence type="ECO:0000256" key="10">
    <source>
        <dbReference type="NCBIfam" id="TIGR00215"/>
    </source>
</evidence>
<organism evidence="11 12">
    <name type="scientific">Hippea maritima (strain ATCC 700847 / DSM 10411 / MH2)</name>
    <dbReference type="NCBI Taxonomy" id="760142"/>
    <lineage>
        <taxon>Bacteria</taxon>
        <taxon>Pseudomonadati</taxon>
        <taxon>Campylobacterota</taxon>
        <taxon>Desulfurellia</taxon>
        <taxon>Desulfurellales</taxon>
        <taxon>Hippeaceae</taxon>
        <taxon>Hippea</taxon>
    </lineage>
</organism>
<dbReference type="NCBIfam" id="TIGR00215">
    <property type="entry name" value="lpxB"/>
    <property type="match status" value="1"/>
</dbReference>
<dbReference type="FunCoup" id="F2LXE0">
    <property type="interactions" value="268"/>
</dbReference>
<dbReference type="PANTHER" id="PTHR30372:SF4">
    <property type="entry name" value="LIPID-A-DISACCHARIDE SYNTHASE, MITOCHONDRIAL-RELATED"/>
    <property type="match status" value="1"/>
</dbReference>
<evidence type="ECO:0000256" key="5">
    <source>
        <dbReference type="ARBA" id="ARBA00022556"/>
    </source>
</evidence>
<dbReference type="STRING" id="760142.Hipma_1296"/>
<proteinExistence type="predicted"/>
<dbReference type="Pfam" id="PF02684">
    <property type="entry name" value="LpxB"/>
    <property type="match status" value="1"/>
</dbReference>
<evidence type="ECO:0000256" key="8">
    <source>
        <dbReference type="ARBA" id="ARBA00023098"/>
    </source>
</evidence>
<accession>F2LXE0</accession>
<comment type="catalytic activity">
    <reaction evidence="9">
        <text>a lipid X + a UDP-2-N,3-O-bis[(3R)-3-hydroxyacyl]-alpha-D-glucosamine = a lipid A disaccharide + UDP + H(+)</text>
        <dbReference type="Rhea" id="RHEA:67828"/>
        <dbReference type="ChEBI" id="CHEBI:15378"/>
        <dbReference type="ChEBI" id="CHEBI:58223"/>
        <dbReference type="ChEBI" id="CHEBI:137748"/>
        <dbReference type="ChEBI" id="CHEBI:176338"/>
        <dbReference type="ChEBI" id="CHEBI:176343"/>
        <dbReference type="EC" id="2.4.1.182"/>
    </reaction>
</comment>
<keyword evidence="12" id="KW-1185">Reference proteome</keyword>
<evidence type="ECO:0000313" key="12">
    <source>
        <dbReference type="Proteomes" id="UP000008139"/>
    </source>
</evidence>
<keyword evidence="4" id="KW-0444">Lipid biosynthesis</keyword>
<evidence type="ECO:0000256" key="9">
    <source>
        <dbReference type="ARBA" id="ARBA00048975"/>
    </source>
</evidence>
<dbReference type="GO" id="GO:0005543">
    <property type="term" value="F:phospholipid binding"/>
    <property type="evidence" value="ECO:0007669"/>
    <property type="project" value="TreeGrafter"/>
</dbReference>
<dbReference type="EC" id="2.4.1.182" evidence="2 10"/>
<reference evidence="12" key="2">
    <citation type="submission" date="2011-03" db="EMBL/GenBank/DDBJ databases">
        <title>The complete genome of Hippea maritima DSM 10411.</title>
        <authorList>
            <consortium name="US DOE Joint Genome Institute (JGI-PGF)"/>
            <person name="Lucas S."/>
            <person name="Copeland A."/>
            <person name="Lapidus A."/>
            <person name="Bruce D."/>
            <person name="Goodwin L."/>
            <person name="Pitluck S."/>
            <person name="Peters L."/>
            <person name="Kyrpides N."/>
            <person name="Mavromatis K."/>
            <person name="Pagani I."/>
            <person name="Ivanova N."/>
            <person name="Mikhailova N."/>
            <person name="Lu M."/>
            <person name="Detter J.C."/>
            <person name="Tapia R."/>
            <person name="Han C."/>
            <person name="Land M."/>
            <person name="Hauser L."/>
            <person name="Markowitz V."/>
            <person name="Cheng J.-F."/>
            <person name="Hugenholtz P."/>
            <person name="Woyke T."/>
            <person name="Wu D."/>
            <person name="Spring S."/>
            <person name="Schroeder M."/>
            <person name="Brambilla E."/>
            <person name="Klenk H.-P."/>
            <person name="Eisen J.A."/>
        </authorList>
    </citation>
    <scope>NUCLEOTIDE SEQUENCE [LARGE SCALE GENOMIC DNA]</scope>
    <source>
        <strain evidence="12">ATCC 700847 / DSM 10411 / MH2</strain>
    </source>
</reference>
<evidence type="ECO:0000256" key="1">
    <source>
        <dbReference type="ARBA" id="ARBA00002056"/>
    </source>
</evidence>
<keyword evidence="8" id="KW-0443">Lipid metabolism</keyword>
<evidence type="ECO:0000256" key="3">
    <source>
        <dbReference type="ARBA" id="ARBA00020902"/>
    </source>
</evidence>
<dbReference type="InParanoid" id="F2LXE0"/>
<evidence type="ECO:0000256" key="4">
    <source>
        <dbReference type="ARBA" id="ARBA00022516"/>
    </source>
</evidence>
<keyword evidence="5" id="KW-0441">Lipid A biosynthesis</keyword>
<dbReference type="PANTHER" id="PTHR30372">
    <property type="entry name" value="LIPID-A-DISACCHARIDE SYNTHASE"/>
    <property type="match status" value="1"/>
</dbReference>
<keyword evidence="7 11" id="KW-0808">Transferase</keyword>
<evidence type="ECO:0000256" key="6">
    <source>
        <dbReference type="ARBA" id="ARBA00022676"/>
    </source>
</evidence>
<dbReference type="SUPFAM" id="SSF53756">
    <property type="entry name" value="UDP-Glycosyltransferase/glycogen phosphorylase"/>
    <property type="match status" value="1"/>
</dbReference>
<dbReference type="HOGENOM" id="CLU_036577_3_1_7"/>